<name>B4GFL4_DROPE</name>
<dbReference type="PANTHER" id="PTHR46014">
    <property type="entry name" value="TETRATRICOPEPTIDE REPEAT PROTEIN 1"/>
    <property type="match status" value="1"/>
</dbReference>
<dbReference type="SMR" id="B4GFL4"/>
<evidence type="ECO:0000313" key="9">
    <source>
        <dbReference type="Proteomes" id="UP000008744"/>
    </source>
</evidence>
<keyword evidence="3 6" id="KW-0802">TPR repeat</keyword>
<sequence length="274" mass="30746">MADKANSDDEFHDALTGETTCEKEATKSQLNEKEIDEIVEKQSTLQLDDDEEEGAAAATVASGGDGDQEVKQPDGEISLEELRELEKHLSVEELAANKEKAAKLKLEGNELFKNDNAQRAIEIYTEGLNVCPSDSSKERAVLYGNRAAAKIKLESNKSAIDDCTKAIELWPEYVRVLLRRAKLYEQDDKPDEALEDYKKVYEIDPGQPEAREAQVRLPPIINERNEKLKTEMMANLKDLGNMILKPFGLSTQNFQMNQDPNTGSYSFNFNQNPS</sequence>
<dbReference type="InterPro" id="IPR052769">
    <property type="entry name" value="TPR_domain_protein"/>
</dbReference>
<dbReference type="STRING" id="7234.B4GFL4"/>
<keyword evidence="2" id="KW-0677">Repeat</keyword>
<dbReference type="HOGENOM" id="CLU_058463_3_1_1"/>
<dbReference type="GO" id="GO:0005829">
    <property type="term" value="C:cytosol"/>
    <property type="evidence" value="ECO:0007669"/>
    <property type="project" value="EnsemblMetazoa"/>
</dbReference>
<feature type="repeat" description="TPR" evidence="6">
    <location>
        <begin position="174"/>
        <end position="207"/>
    </location>
</feature>
<proteinExistence type="predicted"/>
<dbReference type="InterPro" id="IPR019734">
    <property type="entry name" value="TPR_rpt"/>
</dbReference>
<dbReference type="InterPro" id="IPR011990">
    <property type="entry name" value="TPR-like_helical_dom_sf"/>
</dbReference>
<dbReference type="KEGG" id="dpe:6592027"/>
<reference evidence="8 9" key="1">
    <citation type="journal article" date="2007" name="Nature">
        <title>Evolution of genes and genomes on the Drosophila phylogeny.</title>
        <authorList>
            <consortium name="Drosophila 12 Genomes Consortium"/>
            <person name="Clark A.G."/>
            <person name="Eisen M.B."/>
            <person name="Smith D.R."/>
            <person name="Bergman C.M."/>
            <person name="Oliver B."/>
            <person name="Markow T.A."/>
            <person name="Kaufman T.C."/>
            <person name="Kellis M."/>
            <person name="Gelbart W."/>
            <person name="Iyer V.N."/>
            <person name="Pollard D.A."/>
            <person name="Sackton T.B."/>
            <person name="Larracuente A.M."/>
            <person name="Singh N.D."/>
            <person name="Abad J.P."/>
            <person name="Abt D.N."/>
            <person name="Adryan B."/>
            <person name="Aguade M."/>
            <person name="Akashi H."/>
            <person name="Anderson W.W."/>
            <person name="Aquadro C.F."/>
            <person name="Ardell D.H."/>
            <person name="Arguello R."/>
            <person name="Artieri C.G."/>
            <person name="Barbash D.A."/>
            <person name="Barker D."/>
            <person name="Barsanti P."/>
            <person name="Batterham P."/>
            <person name="Batzoglou S."/>
            <person name="Begun D."/>
            <person name="Bhutkar A."/>
            <person name="Blanco E."/>
            <person name="Bosak S.A."/>
            <person name="Bradley R.K."/>
            <person name="Brand A.D."/>
            <person name="Brent M.R."/>
            <person name="Brooks A.N."/>
            <person name="Brown R.H."/>
            <person name="Butlin R.K."/>
            <person name="Caggese C."/>
            <person name="Calvi B.R."/>
            <person name="Bernardo de Carvalho A."/>
            <person name="Caspi A."/>
            <person name="Castrezana S."/>
            <person name="Celniker S.E."/>
            <person name="Chang J.L."/>
            <person name="Chapple C."/>
            <person name="Chatterji S."/>
            <person name="Chinwalla A."/>
            <person name="Civetta A."/>
            <person name="Clifton S.W."/>
            <person name="Comeron J.M."/>
            <person name="Costello J.C."/>
            <person name="Coyne J.A."/>
            <person name="Daub J."/>
            <person name="David R.G."/>
            <person name="Delcher A.L."/>
            <person name="Delehaunty K."/>
            <person name="Do C.B."/>
            <person name="Ebling H."/>
            <person name="Edwards K."/>
            <person name="Eickbush T."/>
            <person name="Evans J.D."/>
            <person name="Filipski A."/>
            <person name="Findeiss S."/>
            <person name="Freyhult E."/>
            <person name="Fulton L."/>
            <person name="Fulton R."/>
            <person name="Garcia A.C."/>
            <person name="Gardiner A."/>
            <person name="Garfield D.A."/>
            <person name="Garvin B.E."/>
            <person name="Gibson G."/>
            <person name="Gilbert D."/>
            <person name="Gnerre S."/>
            <person name="Godfrey J."/>
            <person name="Good R."/>
            <person name="Gotea V."/>
            <person name="Gravely B."/>
            <person name="Greenberg A.J."/>
            <person name="Griffiths-Jones S."/>
            <person name="Gross S."/>
            <person name="Guigo R."/>
            <person name="Gustafson E.A."/>
            <person name="Haerty W."/>
            <person name="Hahn M.W."/>
            <person name="Halligan D.L."/>
            <person name="Halpern A.L."/>
            <person name="Halter G.M."/>
            <person name="Han M.V."/>
            <person name="Heger A."/>
            <person name="Hillier L."/>
            <person name="Hinrichs A.S."/>
            <person name="Holmes I."/>
            <person name="Hoskins R.A."/>
            <person name="Hubisz M.J."/>
            <person name="Hultmark D."/>
            <person name="Huntley M.A."/>
            <person name="Jaffe D.B."/>
            <person name="Jagadeeshan S."/>
            <person name="Jeck W.R."/>
            <person name="Johnson J."/>
            <person name="Jones C.D."/>
            <person name="Jordan W.C."/>
            <person name="Karpen G.H."/>
            <person name="Kataoka E."/>
            <person name="Keightley P.D."/>
            <person name="Kheradpour P."/>
            <person name="Kirkness E.F."/>
            <person name="Koerich L.B."/>
            <person name="Kristiansen K."/>
            <person name="Kudrna D."/>
            <person name="Kulathinal R.J."/>
            <person name="Kumar S."/>
            <person name="Kwok R."/>
            <person name="Lander E."/>
            <person name="Langley C.H."/>
            <person name="Lapoint R."/>
            <person name="Lazzaro B.P."/>
            <person name="Lee S.J."/>
            <person name="Levesque L."/>
            <person name="Li R."/>
            <person name="Lin C.F."/>
            <person name="Lin M.F."/>
            <person name="Lindblad-Toh K."/>
            <person name="Llopart A."/>
            <person name="Long M."/>
            <person name="Low L."/>
            <person name="Lozovsky E."/>
            <person name="Lu J."/>
            <person name="Luo M."/>
            <person name="Machado C.A."/>
            <person name="Makalowski W."/>
            <person name="Marzo M."/>
            <person name="Matsuda M."/>
            <person name="Matzkin L."/>
            <person name="McAllister B."/>
            <person name="McBride C.S."/>
            <person name="McKernan B."/>
            <person name="McKernan K."/>
            <person name="Mendez-Lago M."/>
            <person name="Minx P."/>
            <person name="Mollenhauer M.U."/>
            <person name="Montooth K."/>
            <person name="Mount S.M."/>
            <person name="Mu X."/>
            <person name="Myers E."/>
            <person name="Negre B."/>
            <person name="Newfeld S."/>
            <person name="Nielsen R."/>
            <person name="Noor M.A."/>
            <person name="O'Grady P."/>
            <person name="Pachter L."/>
            <person name="Papaceit M."/>
            <person name="Parisi M.J."/>
            <person name="Parisi M."/>
            <person name="Parts L."/>
            <person name="Pedersen J.S."/>
            <person name="Pesole G."/>
            <person name="Phillippy A.M."/>
            <person name="Ponting C.P."/>
            <person name="Pop M."/>
            <person name="Porcelli D."/>
            <person name="Powell J.R."/>
            <person name="Prohaska S."/>
            <person name="Pruitt K."/>
            <person name="Puig M."/>
            <person name="Quesneville H."/>
            <person name="Ram K.R."/>
            <person name="Rand D."/>
            <person name="Rasmussen M.D."/>
            <person name="Reed L.K."/>
            <person name="Reenan R."/>
            <person name="Reily A."/>
            <person name="Remington K.A."/>
            <person name="Rieger T.T."/>
            <person name="Ritchie M.G."/>
            <person name="Robin C."/>
            <person name="Rogers Y.H."/>
            <person name="Rohde C."/>
            <person name="Rozas J."/>
            <person name="Rubenfield M.J."/>
            <person name="Ruiz A."/>
            <person name="Russo S."/>
            <person name="Salzberg S.L."/>
            <person name="Sanchez-Gracia A."/>
            <person name="Saranga D.J."/>
            <person name="Sato H."/>
            <person name="Schaeffer S.W."/>
            <person name="Schatz M.C."/>
            <person name="Schlenke T."/>
            <person name="Schwartz R."/>
            <person name="Segarra C."/>
            <person name="Singh R.S."/>
            <person name="Sirot L."/>
            <person name="Sirota M."/>
            <person name="Sisneros N.B."/>
            <person name="Smith C.D."/>
            <person name="Smith T.F."/>
            <person name="Spieth J."/>
            <person name="Stage D.E."/>
            <person name="Stark A."/>
            <person name="Stephan W."/>
            <person name="Strausberg R.L."/>
            <person name="Strempel S."/>
            <person name="Sturgill D."/>
            <person name="Sutton G."/>
            <person name="Sutton G.G."/>
            <person name="Tao W."/>
            <person name="Teichmann S."/>
            <person name="Tobari Y.N."/>
            <person name="Tomimura Y."/>
            <person name="Tsolas J.M."/>
            <person name="Valente V.L."/>
            <person name="Venter E."/>
            <person name="Venter J.C."/>
            <person name="Vicario S."/>
            <person name="Vieira F.G."/>
            <person name="Vilella A.J."/>
            <person name="Villasante A."/>
            <person name="Walenz B."/>
            <person name="Wang J."/>
            <person name="Wasserman M."/>
            <person name="Watts T."/>
            <person name="Wilson D."/>
            <person name="Wilson R.K."/>
            <person name="Wing R.A."/>
            <person name="Wolfner M.F."/>
            <person name="Wong A."/>
            <person name="Wong G.K."/>
            <person name="Wu C.I."/>
            <person name="Wu G."/>
            <person name="Yamamoto D."/>
            <person name="Yang H.P."/>
            <person name="Yang S.P."/>
            <person name="Yorke J.A."/>
            <person name="Yoshida K."/>
            <person name="Zdobnov E."/>
            <person name="Zhang P."/>
            <person name="Zhang Y."/>
            <person name="Zimin A.V."/>
            <person name="Baldwin J."/>
            <person name="Abdouelleil A."/>
            <person name="Abdulkadir J."/>
            <person name="Abebe A."/>
            <person name="Abera B."/>
            <person name="Abreu J."/>
            <person name="Acer S.C."/>
            <person name="Aftuck L."/>
            <person name="Alexander A."/>
            <person name="An P."/>
            <person name="Anderson E."/>
            <person name="Anderson S."/>
            <person name="Arachi H."/>
            <person name="Azer M."/>
            <person name="Bachantsang P."/>
            <person name="Barry A."/>
            <person name="Bayul T."/>
            <person name="Berlin A."/>
            <person name="Bessette D."/>
            <person name="Bloom T."/>
            <person name="Blye J."/>
            <person name="Boguslavskiy L."/>
            <person name="Bonnet C."/>
            <person name="Boukhgalter B."/>
            <person name="Bourzgui I."/>
            <person name="Brown A."/>
            <person name="Cahill P."/>
            <person name="Channer S."/>
            <person name="Cheshatsang Y."/>
            <person name="Chuda L."/>
            <person name="Citroen M."/>
            <person name="Collymore A."/>
            <person name="Cooke P."/>
            <person name="Costello M."/>
            <person name="D'Aco K."/>
            <person name="Daza R."/>
            <person name="De Haan G."/>
            <person name="DeGray S."/>
            <person name="DeMaso C."/>
            <person name="Dhargay N."/>
            <person name="Dooley K."/>
            <person name="Dooley E."/>
            <person name="Doricent M."/>
            <person name="Dorje P."/>
            <person name="Dorjee K."/>
            <person name="Dupes A."/>
            <person name="Elong R."/>
            <person name="Falk J."/>
            <person name="Farina A."/>
            <person name="Faro S."/>
            <person name="Ferguson D."/>
            <person name="Fisher S."/>
            <person name="Foley C.D."/>
            <person name="Franke A."/>
            <person name="Friedrich D."/>
            <person name="Gadbois L."/>
            <person name="Gearin G."/>
            <person name="Gearin C.R."/>
            <person name="Giannoukos G."/>
            <person name="Goode T."/>
            <person name="Graham J."/>
            <person name="Grandbois E."/>
            <person name="Grewal S."/>
            <person name="Gyaltsen K."/>
            <person name="Hafez N."/>
            <person name="Hagos B."/>
            <person name="Hall J."/>
            <person name="Henson C."/>
            <person name="Hollinger A."/>
            <person name="Honan T."/>
            <person name="Huard M.D."/>
            <person name="Hughes L."/>
            <person name="Hurhula B."/>
            <person name="Husby M.E."/>
            <person name="Kamat A."/>
            <person name="Kanga B."/>
            <person name="Kashin S."/>
            <person name="Khazanovich D."/>
            <person name="Kisner P."/>
            <person name="Lance K."/>
            <person name="Lara M."/>
            <person name="Lee W."/>
            <person name="Lennon N."/>
            <person name="Letendre F."/>
            <person name="LeVine R."/>
            <person name="Lipovsky A."/>
            <person name="Liu X."/>
            <person name="Liu J."/>
            <person name="Liu S."/>
            <person name="Lokyitsang T."/>
            <person name="Lokyitsang Y."/>
            <person name="Lubonja R."/>
            <person name="Lui A."/>
            <person name="MacDonald P."/>
            <person name="Magnisalis V."/>
            <person name="Maru K."/>
            <person name="Matthews C."/>
            <person name="McCusker W."/>
            <person name="McDonough S."/>
            <person name="Mehta T."/>
            <person name="Meldrim J."/>
            <person name="Meneus L."/>
            <person name="Mihai O."/>
            <person name="Mihalev A."/>
            <person name="Mihova T."/>
            <person name="Mittelman R."/>
            <person name="Mlenga V."/>
            <person name="Montmayeur A."/>
            <person name="Mulrain L."/>
            <person name="Navidi A."/>
            <person name="Naylor J."/>
            <person name="Negash T."/>
            <person name="Nguyen T."/>
            <person name="Nguyen N."/>
            <person name="Nicol R."/>
            <person name="Norbu C."/>
            <person name="Norbu N."/>
            <person name="Novod N."/>
            <person name="O'Neill B."/>
            <person name="Osman S."/>
            <person name="Markiewicz E."/>
            <person name="Oyono O.L."/>
            <person name="Patti C."/>
            <person name="Phunkhang P."/>
            <person name="Pierre F."/>
            <person name="Priest M."/>
            <person name="Raghuraman S."/>
            <person name="Rege F."/>
            <person name="Reyes R."/>
            <person name="Rise C."/>
            <person name="Rogov P."/>
            <person name="Ross K."/>
            <person name="Ryan E."/>
            <person name="Settipalli S."/>
            <person name="Shea T."/>
            <person name="Sherpa N."/>
            <person name="Shi L."/>
            <person name="Shih D."/>
            <person name="Sparrow T."/>
            <person name="Spaulding J."/>
            <person name="Stalker J."/>
            <person name="Stange-Thomann N."/>
            <person name="Stavropoulos S."/>
            <person name="Stone C."/>
            <person name="Strader C."/>
            <person name="Tesfaye S."/>
            <person name="Thomson T."/>
            <person name="Thoulutsang Y."/>
            <person name="Thoulutsang D."/>
            <person name="Topham K."/>
            <person name="Topping I."/>
            <person name="Tsamla T."/>
            <person name="Vassiliev H."/>
            <person name="Vo A."/>
            <person name="Wangchuk T."/>
            <person name="Wangdi T."/>
            <person name="Weiand M."/>
            <person name="Wilkinson J."/>
            <person name="Wilson A."/>
            <person name="Yadav S."/>
            <person name="Young G."/>
            <person name="Yu Q."/>
            <person name="Zembek L."/>
            <person name="Zhong D."/>
            <person name="Zimmer A."/>
            <person name="Zwirko Z."/>
            <person name="Jaffe D.B."/>
            <person name="Alvarez P."/>
            <person name="Brockman W."/>
            <person name="Butler J."/>
            <person name="Chin C."/>
            <person name="Gnerre S."/>
            <person name="Grabherr M."/>
            <person name="Kleber M."/>
            <person name="Mauceli E."/>
            <person name="MacCallum I."/>
        </authorList>
    </citation>
    <scope>NUCLEOTIDE SEQUENCE [LARGE SCALE GENOMIC DNA]</scope>
    <source>
        <strain evidence="9">MSH-3 / Tucson 14011-0111.49</strain>
    </source>
</reference>
<dbReference type="OrthoDB" id="1872379at2759"/>
<evidence type="ECO:0000256" key="3">
    <source>
        <dbReference type="ARBA" id="ARBA00022803"/>
    </source>
</evidence>
<evidence type="ECO:0000256" key="4">
    <source>
        <dbReference type="ARBA" id="ARBA00063969"/>
    </source>
</evidence>
<accession>B4GFL4</accession>
<protein>
    <recommendedName>
        <fullName evidence="5">Tetratricopeptide repeat protein 1</fullName>
    </recommendedName>
</protein>
<evidence type="ECO:0000313" key="8">
    <source>
        <dbReference type="EMBL" id="EDW34399.1"/>
    </source>
</evidence>
<dbReference type="PANTHER" id="PTHR46014:SF1">
    <property type="entry name" value="TETRATRICOPEPTIDE REPEAT PROTEIN 1"/>
    <property type="match status" value="1"/>
</dbReference>
<dbReference type="FunFam" id="1.25.40.10:FF:000367">
    <property type="entry name" value="Tetratricopeptide repeat domain 1"/>
    <property type="match status" value="1"/>
</dbReference>
<dbReference type="OMA" id="KSAIDDC"/>
<evidence type="ECO:0000256" key="6">
    <source>
        <dbReference type="PROSITE-ProRule" id="PRU00339"/>
    </source>
</evidence>
<dbReference type="Pfam" id="PF13181">
    <property type="entry name" value="TPR_8"/>
    <property type="match status" value="1"/>
</dbReference>
<evidence type="ECO:0000256" key="7">
    <source>
        <dbReference type="SAM" id="MobiDB-lite"/>
    </source>
</evidence>
<evidence type="ECO:0000256" key="2">
    <source>
        <dbReference type="ARBA" id="ARBA00022737"/>
    </source>
</evidence>
<dbReference type="PhylomeDB" id="B4GFL4"/>
<comment type="subunit">
    <text evidence="4">Interacts with the GAP domain of NF1. Interacts (via TPR repeats) with HSP90AA1 and HSPA8.</text>
</comment>
<dbReference type="eggNOG" id="KOG4234">
    <property type="taxonomic scope" value="Eukaryota"/>
</dbReference>
<dbReference type="SUPFAM" id="SSF48452">
    <property type="entry name" value="TPR-like"/>
    <property type="match status" value="1"/>
</dbReference>
<dbReference type="SMART" id="SM00028">
    <property type="entry name" value="TPR"/>
    <property type="match status" value="3"/>
</dbReference>
<dbReference type="EMBL" id="CH479182">
    <property type="protein sequence ID" value="EDW34399.1"/>
    <property type="molecule type" value="Genomic_DNA"/>
</dbReference>
<dbReference type="Gene3D" id="1.25.40.10">
    <property type="entry name" value="Tetratricopeptide repeat domain"/>
    <property type="match status" value="1"/>
</dbReference>
<keyword evidence="9" id="KW-1185">Reference proteome</keyword>
<dbReference type="PROSITE" id="PS50005">
    <property type="entry name" value="TPR"/>
    <property type="match status" value="1"/>
</dbReference>
<gene>
    <name evidence="8" type="primary">Dper\GL22240</name>
    <name evidence="8" type="ORF">Dper_GL22240</name>
</gene>
<evidence type="ECO:0000256" key="1">
    <source>
        <dbReference type="ARBA" id="ARBA00022553"/>
    </source>
</evidence>
<feature type="region of interest" description="Disordered" evidence="7">
    <location>
        <begin position="1"/>
        <end position="72"/>
    </location>
</feature>
<dbReference type="Proteomes" id="UP000008744">
    <property type="component" value="Unassembled WGS sequence"/>
</dbReference>
<keyword evidence="1" id="KW-0597">Phosphoprotein</keyword>
<feature type="compositionally biased region" description="Basic and acidic residues" evidence="7">
    <location>
        <begin position="1"/>
        <end position="40"/>
    </location>
</feature>
<dbReference type="AlphaFoldDB" id="B4GFL4"/>
<organism evidence="9">
    <name type="scientific">Drosophila persimilis</name>
    <name type="common">Fruit fly</name>
    <dbReference type="NCBI Taxonomy" id="7234"/>
    <lineage>
        <taxon>Eukaryota</taxon>
        <taxon>Metazoa</taxon>
        <taxon>Ecdysozoa</taxon>
        <taxon>Arthropoda</taxon>
        <taxon>Hexapoda</taxon>
        <taxon>Insecta</taxon>
        <taxon>Pterygota</taxon>
        <taxon>Neoptera</taxon>
        <taxon>Endopterygota</taxon>
        <taxon>Diptera</taxon>
        <taxon>Brachycera</taxon>
        <taxon>Muscomorpha</taxon>
        <taxon>Ephydroidea</taxon>
        <taxon>Drosophilidae</taxon>
        <taxon>Drosophila</taxon>
        <taxon>Sophophora</taxon>
    </lineage>
</organism>
<evidence type="ECO:0000256" key="5">
    <source>
        <dbReference type="ARBA" id="ARBA00067165"/>
    </source>
</evidence>